<organism evidence="1 2">
    <name type="scientific">Actinoplanes campanulatus</name>
    <dbReference type="NCBI Taxonomy" id="113559"/>
    <lineage>
        <taxon>Bacteria</taxon>
        <taxon>Bacillati</taxon>
        <taxon>Actinomycetota</taxon>
        <taxon>Actinomycetes</taxon>
        <taxon>Micromonosporales</taxon>
        <taxon>Micromonosporaceae</taxon>
        <taxon>Actinoplanes</taxon>
    </lineage>
</organism>
<dbReference type="RefSeq" id="WP_183219863.1">
    <property type="nucleotide sequence ID" value="NZ_BMPW01000022.1"/>
</dbReference>
<sequence>MNPVPDHCTRALAKAQRNSVDTSGALAIAHTRDGGADLYLLVYPDRLELASAGTLMRAGAGRERIPLTAVTSVTAHRGLLRSRIDIETGGHTVSFGTDRPTAPYLADLIQQRLAGTPALSLSPDNTALLHHLTELHAAGLLTDEEYTTKRDNLLKPPS</sequence>
<dbReference type="EMBL" id="JACHXF010000005">
    <property type="protein sequence ID" value="MBB3095289.1"/>
    <property type="molecule type" value="Genomic_DNA"/>
</dbReference>
<dbReference type="Proteomes" id="UP000590749">
    <property type="component" value="Unassembled WGS sequence"/>
</dbReference>
<proteinExistence type="predicted"/>
<evidence type="ECO:0000313" key="1">
    <source>
        <dbReference type="EMBL" id="MBB3095289.1"/>
    </source>
</evidence>
<evidence type="ECO:0008006" key="3">
    <source>
        <dbReference type="Google" id="ProtNLM"/>
    </source>
</evidence>
<accession>A0A7W5FEB1</accession>
<gene>
    <name evidence="1" type="ORF">FHR83_002952</name>
</gene>
<reference evidence="1 2" key="1">
    <citation type="submission" date="2020-08" db="EMBL/GenBank/DDBJ databases">
        <title>Genomic Encyclopedia of Type Strains, Phase III (KMG-III): the genomes of soil and plant-associated and newly described type strains.</title>
        <authorList>
            <person name="Whitman W."/>
        </authorList>
    </citation>
    <scope>NUCLEOTIDE SEQUENCE [LARGE SCALE GENOMIC DNA]</scope>
    <source>
        <strain evidence="1 2">CECT 3287</strain>
    </source>
</reference>
<protein>
    <recommendedName>
        <fullName evidence="3">Short C-terminal domain-containing protein</fullName>
    </recommendedName>
</protein>
<dbReference type="AlphaFoldDB" id="A0A7W5FEB1"/>
<evidence type="ECO:0000313" key="2">
    <source>
        <dbReference type="Proteomes" id="UP000590749"/>
    </source>
</evidence>
<comment type="caution">
    <text evidence="1">The sequence shown here is derived from an EMBL/GenBank/DDBJ whole genome shotgun (WGS) entry which is preliminary data.</text>
</comment>
<name>A0A7W5FEB1_9ACTN</name>
<keyword evidence="2" id="KW-1185">Reference proteome</keyword>